<dbReference type="PROSITE" id="PS00622">
    <property type="entry name" value="HTH_LUXR_1"/>
    <property type="match status" value="1"/>
</dbReference>
<dbReference type="GO" id="GO:0005524">
    <property type="term" value="F:ATP binding"/>
    <property type="evidence" value="ECO:0007669"/>
    <property type="project" value="UniProtKB-KW"/>
</dbReference>
<dbReference type="InterPro" id="IPR000792">
    <property type="entry name" value="Tscrpt_reg_LuxR_C"/>
</dbReference>
<dbReference type="InterPro" id="IPR041664">
    <property type="entry name" value="AAA_16"/>
</dbReference>
<evidence type="ECO:0000313" key="4">
    <source>
        <dbReference type="EMBL" id="QHC00844.1"/>
    </source>
</evidence>
<dbReference type="SUPFAM" id="SSF46894">
    <property type="entry name" value="C-terminal effector domain of the bipartite response regulators"/>
    <property type="match status" value="1"/>
</dbReference>
<dbReference type="InterPro" id="IPR016032">
    <property type="entry name" value="Sig_transdc_resp-reg_C-effctor"/>
</dbReference>
<dbReference type="RefSeq" id="WP_159545727.1">
    <property type="nucleotide sequence ID" value="NZ_CP047156.1"/>
</dbReference>
<dbReference type="InterPro" id="IPR027417">
    <property type="entry name" value="P-loop_NTPase"/>
</dbReference>
<organism evidence="4 5">
    <name type="scientific">Epidermidibacterium keratini</name>
    <dbReference type="NCBI Taxonomy" id="1891644"/>
    <lineage>
        <taxon>Bacteria</taxon>
        <taxon>Bacillati</taxon>
        <taxon>Actinomycetota</taxon>
        <taxon>Actinomycetes</taxon>
        <taxon>Sporichthyales</taxon>
        <taxon>Sporichthyaceae</taxon>
        <taxon>Epidermidibacterium</taxon>
    </lineage>
</organism>
<dbReference type="GO" id="GO:0006355">
    <property type="term" value="P:regulation of DNA-templated transcription"/>
    <property type="evidence" value="ECO:0007669"/>
    <property type="project" value="InterPro"/>
</dbReference>
<evidence type="ECO:0000259" key="3">
    <source>
        <dbReference type="PROSITE" id="PS50043"/>
    </source>
</evidence>
<dbReference type="GO" id="GO:0003677">
    <property type="term" value="F:DNA binding"/>
    <property type="evidence" value="ECO:0007669"/>
    <property type="project" value="InterPro"/>
</dbReference>
<sequence>MFLGRDTECGMLSALLERSRDESVGTVLVRGPGGVGKTALIDAWLAEVPPGTLILRGFSDAFDRGFPYSAIDNALTDLVRRAGVGAPAMLEPTRALIDNYRQMLRGSLEHDRADPHIATQALLEAVSAITDEPAIVVLEDAHLADPDTLSVCALLTRHTGARVLLVITARPSHSTTAQLEAYLERLSHQRRASVIDLSPLGRAESDDLLAHHLGFTPSRETARRLGEYAAGNPFFIQEIADQWHDLDGDARAAGIDEWEPSAMSRTVNRLAHTDSDEFAVGSLLSISRTIDRARLDLLPALTSLGEQQVADALAALVGQGVLVPTGTAYSFRHDLLREGFHTAIGAEPLRILRGRLAAALIERRESGAKIDIYELAELIVGSRSAPDPTTVSVFAEAASQAARSGPLVAVDWLRRAQEYAGRGEVAAGFLQQEVALLSLAGQTSTAFEIARRAIDEGDRHEAGSLVPIAVAVALGSGQAKEAVRISELLPLDRRPLMLTAARATALLMLWDAERGIPEYERAMAAYRITPDPHYSTALMLYSSARMLSRATDMTEIGKWIEESINANDNALTQLTQVAAWAAMAAHGPEGLLDRVNSDPRISGEAFSAIGWPISSESGVAEQFYLQWCYLRGRWDDVLDLVPGIDVISERGQYIAANTARVFTAGVHYNRGNLEEADKLIAPYSDEPLSMMAGYLATLRSRLLAHEGRIDDGIALLRSVLARAEETGIVVQTASVSGMLCALLREKGEYAETLELSRRSLERQRELKIPMYTGTALVAYGRAHDDMEILQEAADLFTAQGMPFPLAQTQLLLGEKDVDAKSNLRSAYQIFGELKTKAFRQRALAAMHERGVRVTRSRAGDDSLTAVEHEIVELVVAGMTNAQVAERLSYSPKTIEMHLTRIYQRTGVRNRVGLVEAVATGRLR</sequence>
<feature type="domain" description="HTH luxR-type" evidence="3">
    <location>
        <begin position="856"/>
        <end position="921"/>
    </location>
</feature>
<gene>
    <name evidence="4" type="ORF">EK0264_11495</name>
</gene>
<dbReference type="Pfam" id="PF00196">
    <property type="entry name" value="GerE"/>
    <property type="match status" value="1"/>
</dbReference>
<dbReference type="KEGG" id="eke:EK0264_11495"/>
<dbReference type="InterPro" id="IPR011990">
    <property type="entry name" value="TPR-like_helical_dom_sf"/>
</dbReference>
<dbReference type="GO" id="GO:0004016">
    <property type="term" value="F:adenylate cyclase activity"/>
    <property type="evidence" value="ECO:0007669"/>
    <property type="project" value="TreeGrafter"/>
</dbReference>
<reference evidence="4 5" key="1">
    <citation type="journal article" date="2018" name="Int. J. Syst. Evol. Microbiol.">
        <title>Epidermidibacterium keratini gen. nov., sp. nov., a member of the family Sporichthyaceae, isolated from keratin epidermis.</title>
        <authorList>
            <person name="Lee D.G."/>
            <person name="Trujillo M.E."/>
            <person name="Kang S."/>
            <person name="Nam J.J."/>
            <person name="Kim Y.J."/>
        </authorList>
    </citation>
    <scope>NUCLEOTIDE SEQUENCE [LARGE SCALE GENOMIC DNA]</scope>
    <source>
        <strain evidence="4 5">EPI-7</strain>
    </source>
</reference>
<dbReference type="PRINTS" id="PR00038">
    <property type="entry name" value="HTHLUXR"/>
</dbReference>
<dbReference type="InParanoid" id="A0A7L4YPM9"/>
<protein>
    <submittedName>
        <fullName evidence="4">AAA family ATPase</fullName>
    </submittedName>
</protein>
<evidence type="ECO:0000313" key="5">
    <source>
        <dbReference type="Proteomes" id="UP000463857"/>
    </source>
</evidence>
<dbReference type="SUPFAM" id="SSF52540">
    <property type="entry name" value="P-loop containing nucleoside triphosphate hydrolases"/>
    <property type="match status" value="1"/>
</dbReference>
<dbReference type="SMART" id="SM00421">
    <property type="entry name" value="HTH_LUXR"/>
    <property type="match status" value="1"/>
</dbReference>
<dbReference type="PANTHER" id="PTHR16305">
    <property type="entry name" value="TESTICULAR SOLUBLE ADENYLYL CYCLASE"/>
    <property type="match status" value="1"/>
</dbReference>
<dbReference type="Pfam" id="PF13191">
    <property type="entry name" value="AAA_16"/>
    <property type="match status" value="1"/>
</dbReference>
<accession>A0A7L4YPM9</accession>
<evidence type="ECO:0000256" key="2">
    <source>
        <dbReference type="ARBA" id="ARBA00022840"/>
    </source>
</evidence>
<proteinExistence type="predicted"/>
<dbReference type="OrthoDB" id="3691954at2"/>
<dbReference type="CDD" id="cd06170">
    <property type="entry name" value="LuxR_C_like"/>
    <property type="match status" value="1"/>
</dbReference>
<dbReference type="InterPro" id="IPR036388">
    <property type="entry name" value="WH-like_DNA-bd_sf"/>
</dbReference>
<dbReference type="AlphaFoldDB" id="A0A7L4YPM9"/>
<dbReference type="Proteomes" id="UP000463857">
    <property type="component" value="Chromosome"/>
</dbReference>
<keyword evidence="2" id="KW-0067">ATP-binding</keyword>
<dbReference type="SUPFAM" id="SSF48452">
    <property type="entry name" value="TPR-like"/>
    <property type="match status" value="1"/>
</dbReference>
<name>A0A7L4YPM9_9ACTN</name>
<keyword evidence="1" id="KW-0547">Nucleotide-binding</keyword>
<evidence type="ECO:0000256" key="1">
    <source>
        <dbReference type="ARBA" id="ARBA00022741"/>
    </source>
</evidence>
<dbReference type="Gene3D" id="3.40.50.300">
    <property type="entry name" value="P-loop containing nucleotide triphosphate hydrolases"/>
    <property type="match status" value="1"/>
</dbReference>
<dbReference type="GO" id="GO:0005737">
    <property type="term" value="C:cytoplasm"/>
    <property type="evidence" value="ECO:0007669"/>
    <property type="project" value="TreeGrafter"/>
</dbReference>
<dbReference type="Gene3D" id="1.10.10.10">
    <property type="entry name" value="Winged helix-like DNA-binding domain superfamily/Winged helix DNA-binding domain"/>
    <property type="match status" value="1"/>
</dbReference>
<dbReference type="PROSITE" id="PS50043">
    <property type="entry name" value="HTH_LUXR_2"/>
    <property type="match status" value="1"/>
</dbReference>
<keyword evidence="5" id="KW-1185">Reference proteome</keyword>
<dbReference type="Gene3D" id="1.25.40.10">
    <property type="entry name" value="Tetratricopeptide repeat domain"/>
    <property type="match status" value="1"/>
</dbReference>
<dbReference type="PANTHER" id="PTHR16305:SF28">
    <property type="entry name" value="GUANYLATE CYCLASE DOMAIN-CONTAINING PROTEIN"/>
    <property type="match status" value="1"/>
</dbReference>
<dbReference type="EMBL" id="CP047156">
    <property type="protein sequence ID" value="QHC00844.1"/>
    <property type="molecule type" value="Genomic_DNA"/>
</dbReference>